<dbReference type="InterPro" id="IPR024719">
    <property type="entry name" value="HpaB/PvcC/4-BUDH_C"/>
</dbReference>
<feature type="non-terminal residue" evidence="2">
    <location>
        <position position="1"/>
    </location>
</feature>
<dbReference type="Gene3D" id="1.20.140.10">
    <property type="entry name" value="Butyryl-CoA Dehydrogenase, subunit A, domain 3"/>
    <property type="match status" value="1"/>
</dbReference>
<comment type="caution">
    <text evidence="2">The sequence shown here is derived from an EMBL/GenBank/DDBJ whole genome shotgun (WGS) entry which is preliminary data.</text>
</comment>
<dbReference type="AlphaFoldDB" id="X1RAR3"/>
<dbReference type="InterPro" id="IPR036250">
    <property type="entry name" value="AcylCo_DH-like_C"/>
</dbReference>
<evidence type="ECO:0000259" key="1">
    <source>
        <dbReference type="Pfam" id="PF03241"/>
    </source>
</evidence>
<organism evidence="2">
    <name type="scientific">marine sediment metagenome</name>
    <dbReference type="NCBI Taxonomy" id="412755"/>
    <lineage>
        <taxon>unclassified sequences</taxon>
        <taxon>metagenomes</taxon>
        <taxon>ecological metagenomes</taxon>
    </lineage>
</organism>
<gene>
    <name evidence="2" type="ORF">S06H3_64946</name>
</gene>
<sequence>ASIIYSSYGFWEAIEKATDVSGGLVITMPSEKELQNPETRGYIEKYLKAAGPAEKRLRITRFLQNWVCGLHGAATWQGGGPPHGFLMGLYNSADLEHKKGLAENLAG</sequence>
<accession>X1RAR3</accession>
<dbReference type="GO" id="GO:0016627">
    <property type="term" value="F:oxidoreductase activity, acting on the CH-CH group of donors"/>
    <property type="evidence" value="ECO:0007669"/>
    <property type="project" value="InterPro"/>
</dbReference>
<dbReference type="SUPFAM" id="SSF47203">
    <property type="entry name" value="Acyl-CoA dehydrogenase C-terminal domain-like"/>
    <property type="match status" value="1"/>
</dbReference>
<proteinExistence type="predicted"/>
<feature type="non-terminal residue" evidence="2">
    <location>
        <position position="107"/>
    </location>
</feature>
<name>X1RAR3_9ZZZZ</name>
<protein>
    <recommendedName>
        <fullName evidence="1">HpaB/PvcC/4-BUDH C-terminal domain-containing protein</fullName>
    </recommendedName>
</protein>
<dbReference type="EMBL" id="BARV01043538">
    <property type="protein sequence ID" value="GAI64101.1"/>
    <property type="molecule type" value="Genomic_DNA"/>
</dbReference>
<dbReference type="Pfam" id="PF03241">
    <property type="entry name" value="HpaB"/>
    <property type="match status" value="1"/>
</dbReference>
<feature type="domain" description="HpaB/PvcC/4-BUDH C-terminal" evidence="1">
    <location>
        <begin position="8"/>
        <end position="107"/>
    </location>
</feature>
<evidence type="ECO:0000313" key="2">
    <source>
        <dbReference type="EMBL" id="GAI64101.1"/>
    </source>
</evidence>
<reference evidence="2" key="1">
    <citation type="journal article" date="2014" name="Front. Microbiol.">
        <title>High frequency of phylogenetically diverse reductive dehalogenase-homologous genes in deep subseafloor sedimentary metagenomes.</title>
        <authorList>
            <person name="Kawai M."/>
            <person name="Futagami T."/>
            <person name="Toyoda A."/>
            <person name="Takaki Y."/>
            <person name="Nishi S."/>
            <person name="Hori S."/>
            <person name="Arai W."/>
            <person name="Tsubouchi T."/>
            <person name="Morono Y."/>
            <person name="Uchiyama I."/>
            <person name="Ito T."/>
            <person name="Fujiyama A."/>
            <person name="Inagaki F."/>
            <person name="Takami H."/>
        </authorList>
    </citation>
    <scope>NUCLEOTIDE SEQUENCE</scope>
    <source>
        <strain evidence="2">Expedition CK06-06</strain>
    </source>
</reference>